<keyword evidence="2 10" id="KW-0547">Nucleotide-binding</keyword>
<sequence>MKLIEPKYITWPRLQKRKTLEITSNQVLLDQLTLRPVSITSTSIKAPWYIPLWFGFNRLLVEYKTTEESQIFTFWDTTSNITQANEQIQQVVQAQLTNLIEEQQQTIHEIEERRTALYKPSRYVRHSQAHRFALNEVHDHNRAKSITADVKRHPMVTDKLESLINELQMYVDIQTASINNTEPTRLAHNQTYLKDSKRNHSEYFRSVESSPLTDEQIDAALTFEDITLVSAAAGSGKSSCIVGKVGFALKTELFRDDEILILAYNKDAATGLQDRLNEKLGQLLNRPINVASRTFHKFGLDTLIEYHGEQYRPKVFKEDEDEEGKMVKKLIADLLAQSTRFQNAVTDWYAAALYDAPEPIGCPDDIDDCEKNYEELCQKRLREKRDTPAQIKADNARKVYQGTIPTLRLGLYVRSFEERAIANWLFMRGVKFEYEAADWGGAKRMGNPVNKNGNKIPLSPDFTYTLTRTLPTGESKTITVIHEHFALNQKGQAPEWMGGDQYVQRAKDKRLMYQKWMKASKNTTKEVIFFETRSSQIRDGSIFAYLTEQLNLHGIEIGSVDEEIRQEALLNFSKINSAERLINSFVVQFKNSGLSKDAVKERAMRSNDRYRALLFLKVAFMVFDAYEAELKKTDKIDFADMLHNAMELLQSHNVKTPYRCIMVDEFQDISGLRADLIKAILAQSPDDSVVFCVGDDWQTINRFAGSDVGIFTDVAQHFERHTQKLELTTTFRCAQGIADVSRALIMKNPNQMDKHVNAFNPVPKLTTGVRLVLHDSTENDRKQALVSQLEHITKIAPSIGLPHPTVLLLRRTRRGPYTLEGMRDDEYLDGLCNAFKTRMDIKHMTMHGSKGLEADFVIVLGLDSGERGFPSSLPPEPLYDLVLPEQKSHIEEERRLFYVALTRAKHQAIVLTDAHNPSLFIRELSRINKDFDAIRSVDLRAKAEA</sequence>
<dbReference type="SUPFAM" id="SSF52540">
    <property type="entry name" value="P-loop containing nucleoside triphosphate hydrolases"/>
    <property type="match status" value="1"/>
</dbReference>
<name>A0A8J3FZ39_9BURK</name>
<dbReference type="Pfam" id="PF00580">
    <property type="entry name" value="UvrD-helicase"/>
    <property type="match status" value="2"/>
</dbReference>
<comment type="caution">
    <text evidence="12">The sequence shown here is derived from an EMBL/GenBank/DDBJ whole genome shotgun (WGS) entry which is preliminary data.</text>
</comment>
<dbReference type="PANTHER" id="PTHR11070">
    <property type="entry name" value="UVRD / RECB / PCRA DNA HELICASE FAMILY MEMBER"/>
    <property type="match status" value="1"/>
</dbReference>
<evidence type="ECO:0000256" key="6">
    <source>
        <dbReference type="ARBA" id="ARBA00023235"/>
    </source>
</evidence>
<dbReference type="Gene3D" id="1.10.10.160">
    <property type="match status" value="1"/>
</dbReference>
<dbReference type="InterPro" id="IPR027417">
    <property type="entry name" value="P-loop_NTPase"/>
</dbReference>
<keyword evidence="6" id="KW-0413">Isomerase</keyword>
<dbReference type="PANTHER" id="PTHR11070:SF63">
    <property type="entry name" value="DNA HELICASE IV"/>
    <property type="match status" value="1"/>
</dbReference>
<feature type="binding site" evidence="10">
    <location>
        <begin position="231"/>
        <end position="238"/>
    </location>
    <ligand>
        <name>ATP</name>
        <dbReference type="ChEBI" id="CHEBI:30616"/>
    </ligand>
</feature>
<dbReference type="GO" id="GO:0005524">
    <property type="term" value="F:ATP binding"/>
    <property type="evidence" value="ECO:0007669"/>
    <property type="project" value="UniProtKB-UniRule"/>
</dbReference>
<dbReference type="GO" id="GO:0003677">
    <property type="term" value="F:DNA binding"/>
    <property type="evidence" value="ECO:0007669"/>
    <property type="project" value="InterPro"/>
</dbReference>
<dbReference type="GO" id="GO:0000725">
    <property type="term" value="P:recombinational repair"/>
    <property type="evidence" value="ECO:0007669"/>
    <property type="project" value="TreeGrafter"/>
</dbReference>
<dbReference type="AlphaFoldDB" id="A0A8J3FZ39"/>
<dbReference type="InterPro" id="IPR014016">
    <property type="entry name" value="UvrD-like_ATP-bd"/>
</dbReference>
<gene>
    <name evidence="12" type="ORF">GCM10009007_19390</name>
</gene>
<evidence type="ECO:0000256" key="1">
    <source>
        <dbReference type="ARBA" id="ARBA00009922"/>
    </source>
</evidence>
<dbReference type="EC" id="5.6.2.4" evidence="8"/>
<evidence type="ECO:0000256" key="7">
    <source>
        <dbReference type="ARBA" id="ARBA00034617"/>
    </source>
</evidence>
<dbReference type="PROSITE" id="PS51198">
    <property type="entry name" value="UVRD_HELICASE_ATP_BIND"/>
    <property type="match status" value="1"/>
</dbReference>
<comment type="similarity">
    <text evidence="1">Belongs to the helicase family. UvrD subfamily.</text>
</comment>
<dbReference type="Proteomes" id="UP000614287">
    <property type="component" value="Unassembled WGS sequence"/>
</dbReference>
<keyword evidence="3 10" id="KW-0378">Hydrolase</keyword>
<keyword evidence="13" id="KW-1185">Reference proteome</keyword>
<organism evidence="12 13">
    <name type="scientific">Formosimonas limnophila</name>
    <dbReference type="NCBI Taxonomy" id="1384487"/>
    <lineage>
        <taxon>Bacteria</taxon>
        <taxon>Pseudomonadati</taxon>
        <taxon>Pseudomonadota</taxon>
        <taxon>Betaproteobacteria</taxon>
        <taxon>Burkholderiales</taxon>
        <taxon>Burkholderiaceae</taxon>
        <taxon>Formosimonas</taxon>
    </lineage>
</organism>
<keyword evidence="5 10" id="KW-0067">ATP-binding</keyword>
<evidence type="ECO:0000256" key="8">
    <source>
        <dbReference type="ARBA" id="ARBA00034808"/>
    </source>
</evidence>
<evidence type="ECO:0000256" key="3">
    <source>
        <dbReference type="ARBA" id="ARBA00022801"/>
    </source>
</evidence>
<dbReference type="InterPro" id="IPR013986">
    <property type="entry name" value="DExx_box_DNA_helicase_dom_sf"/>
</dbReference>
<dbReference type="InterPro" id="IPR000212">
    <property type="entry name" value="DNA_helicase_UvrD/REP"/>
</dbReference>
<comment type="catalytic activity">
    <reaction evidence="7">
        <text>Couples ATP hydrolysis with the unwinding of duplex DNA by translocating in the 3'-5' direction.</text>
        <dbReference type="EC" id="5.6.2.4"/>
    </reaction>
</comment>
<dbReference type="Gene3D" id="3.40.50.300">
    <property type="entry name" value="P-loop containing nucleotide triphosphate hydrolases"/>
    <property type="match status" value="3"/>
</dbReference>
<evidence type="ECO:0000256" key="10">
    <source>
        <dbReference type="PROSITE-ProRule" id="PRU00560"/>
    </source>
</evidence>
<comment type="catalytic activity">
    <reaction evidence="9">
        <text>ATP + H2O = ADP + phosphate + H(+)</text>
        <dbReference type="Rhea" id="RHEA:13065"/>
        <dbReference type="ChEBI" id="CHEBI:15377"/>
        <dbReference type="ChEBI" id="CHEBI:15378"/>
        <dbReference type="ChEBI" id="CHEBI:30616"/>
        <dbReference type="ChEBI" id="CHEBI:43474"/>
        <dbReference type="ChEBI" id="CHEBI:456216"/>
        <dbReference type="EC" id="5.6.2.4"/>
    </reaction>
</comment>
<dbReference type="GO" id="GO:0043138">
    <property type="term" value="F:3'-5' DNA helicase activity"/>
    <property type="evidence" value="ECO:0007669"/>
    <property type="project" value="UniProtKB-EC"/>
</dbReference>
<protein>
    <recommendedName>
        <fullName evidence="8">DNA 3'-5' helicase</fullName>
        <ecNumber evidence="8">5.6.2.4</ecNumber>
    </recommendedName>
</protein>
<reference evidence="12" key="1">
    <citation type="journal article" date="2014" name="Int. J. Syst. Evol. Microbiol.">
        <title>Complete genome sequence of Corynebacterium casei LMG S-19264T (=DSM 44701T), isolated from a smear-ripened cheese.</title>
        <authorList>
            <consortium name="US DOE Joint Genome Institute (JGI-PGF)"/>
            <person name="Walter F."/>
            <person name="Albersmeier A."/>
            <person name="Kalinowski J."/>
            <person name="Ruckert C."/>
        </authorList>
    </citation>
    <scope>NUCLEOTIDE SEQUENCE</scope>
    <source>
        <strain evidence="12">KCTC 32501</strain>
    </source>
</reference>
<dbReference type="InterPro" id="IPR014017">
    <property type="entry name" value="DNA_helicase_UvrD-like_C"/>
</dbReference>
<accession>A0A8J3FZ39</accession>
<evidence type="ECO:0000256" key="4">
    <source>
        <dbReference type="ARBA" id="ARBA00022806"/>
    </source>
</evidence>
<proteinExistence type="inferred from homology"/>
<dbReference type="GO" id="GO:0005829">
    <property type="term" value="C:cytosol"/>
    <property type="evidence" value="ECO:0007669"/>
    <property type="project" value="TreeGrafter"/>
</dbReference>
<dbReference type="GO" id="GO:0016787">
    <property type="term" value="F:hydrolase activity"/>
    <property type="evidence" value="ECO:0007669"/>
    <property type="project" value="UniProtKB-UniRule"/>
</dbReference>
<evidence type="ECO:0000256" key="5">
    <source>
        <dbReference type="ARBA" id="ARBA00022840"/>
    </source>
</evidence>
<evidence type="ECO:0000259" key="11">
    <source>
        <dbReference type="PROSITE" id="PS51198"/>
    </source>
</evidence>
<dbReference type="Pfam" id="PF13361">
    <property type="entry name" value="UvrD_C"/>
    <property type="match status" value="1"/>
</dbReference>
<reference evidence="12" key="2">
    <citation type="submission" date="2020-09" db="EMBL/GenBank/DDBJ databases">
        <authorList>
            <person name="Sun Q."/>
            <person name="Kim S."/>
        </authorList>
    </citation>
    <scope>NUCLEOTIDE SEQUENCE</scope>
    <source>
        <strain evidence="12">KCTC 32501</strain>
    </source>
</reference>
<evidence type="ECO:0000313" key="12">
    <source>
        <dbReference type="EMBL" id="GHA78464.1"/>
    </source>
</evidence>
<evidence type="ECO:0000256" key="2">
    <source>
        <dbReference type="ARBA" id="ARBA00022741"/>
    </source>
</evidence>
<evidence type="ECO:0000313" key="13">
    <source>
        <dbReference type="Proteomes" id="UP000614287"/>
    </source>
</evidence>
<dbReference type="EMBL" id="BMZG01000012">
    <property type="protein sequence ID" value="GHA78464.1"/>
    <property type="molecule type" value="Genomic_DNA"/>
</dbReference>
<evidence type="ECO:0000256" key="9">
    <source>
        <dbReference type="ARBA" id="ARBA00048988"/>
    </source>
</evidence>
<feature type="domain" description="UvrD-like helicase ATP-binding" evidence="11">
    <location>
        <begin position="210"/>
        <end position="734"/>
    </location>
</feature>
<keyword evidence="4 10" id="KW-0347">Helicase</keyword>